<name>A0ABP1QF91_9HEXA</name>
<keyword evidence="2" id="KW-0732">Signal</keyword>
<sequence>MRNLPFSVLVLLVQIFTFFHLSHSYSNRTKLDISSLNKKVVGISLRANGKRYYISSELCPGGVFLTRTVNENCLCYNGIFHIVRDCCSVSNTRIHTDALEWRTGYKCGTISGSENVGRKPIRAILPITKPHNRFGSVIVERYMEGNKTHKWNKFDMQDVIIKNHGRISLHGKSDIEIINIQPLGRPVKMRMGKKSETTICYRGWVSSTPFQNLRINITQPGETPKGCCVRITEENSPGTIVSECTPAIVVTSIVTIKSANSDEGTCSDDTPDESPHTLKKRNPTRIVRNSLGEPIADDDYDVLGDTGSIMGRKELELDYDPDLAPFPELVPNPNLINFEEDAITGKSKKIKPLNVDEGPANVIMPRTLGISNKPRQEQAKDINEFIAIIRHGIEKPREPETHRFQLLKKSIDIFLKVVPNDAVPHSMIQTAFDIFYYLFEELDPMIHEAPAMQLKALTFLENCKHNEPVLNFTTQGCPREIKQLVVDPGVMKKLETYYEGQPDELKDVLNALEHVEIRKDRRFVVELYDIYVEINWKVADFVHSFCFEHFGTEFNAHHYFESELETLFLFPEVQQRWFSKAKDLSYARGILGTSNLKTRMRQLDKVAAVGHYLSRYNGTFWLHRPNRDPMLMYAEDSKANSKLGGGREESRLAFTKHLLEEDDQFSQETLQSRRSSAEVARHMSYPFHFPEKLPPGELIWDGLAVCLHARYSNRRSYFRDSNTWGITPTLQELGDLFPLAG</sequence>
<organism evidence="3 4">
    <name type="scientific">Orchesella dallaii</name>
    <dbReference type="NCBI Taxonomy" id="48710"/>
    <lineage>
        <taxon>Eukaryota</taxon>
        <taxon>Metazoa</taxon>
        <taxon>Ecdysozoa</taxon>
        <taxon>Arthropoda</taxon>
        <taxon>Hexapoda</taxon>
        <taxon>Collembola</taxon>
        <taxon>Entomobryomorpha</taxon>
        <taxon>Entomobryoidea</taxon>
        <taxon>Orchesellidae</taxon>
        <taxon>Orchesellinae</taxon>
        <taxon>Orchesella</taxon>
    </lineage>
</organism>
<comment type="caution">
    <text evidence="3">The sequence shown here is derived from an EMBL/GenBank/DDBJ whole genome shotgun (WGS) entry which is preliminary data.</text>
</comment>
<feature type="region of interest" description="Disordered" evidence="1">
    <location>
        <begin position="260"/>
        <end position="281"/>
    </location>
</feature>
<dbReference type="EMBL" id="CAXLJM020000026">
    <property type="protein sequence ID" value="CAL8093830.1"/>
    <property type="molecule type" value="Genomic_DNA"/>
</dbReference>
<protein>
    <submittedName>
        <fullName evidence="3">Uncharacterized protein</fullName>
    </submittedName>
</protein>
<evidence type="ECO:0000313" key="4">
    <source>
        <dbReference type="Proteomes" id="UP001642540"/>
    </source>
</evidence>
<evidence type="ECO:0000256" key="2">
    <source>
        <dbReference type="SAM" id="SignalP"/>
    </source>
</evidence>
<evidence type="ECO:0000313" key="3">
    <source>
        <dbReference type="EMBL" id="CAL8093830.1"/>
    </source>
</evidence>
<accession>A0ABP1QF91</accession>
<feature type="signal peptide" evidence="2">
    <location>
        <begin position="1"/>
        <end position="24"/>
    </location>
</feature>
<keyword evidence="4" id="KW-1185">Reference proteome</keyword>
<evidence type="ECO:0000256" key="1">
    <source>
        <dbReference type="SAM" id="MobiDB-lite"/>
    </source>
</evidence>
<feature type="chain" id="PRO_5047518947" evidence="2">
    <location>
        <begin position="25"/>
        <end position="741"/>
    </location>
</feature>
<dbReference type="Proteomes" id="UP001642540">
    <property type="component" value="Unassembled WGS sequence"/>
</dbReference>
<proteinExistence type="predicted"/>
<gene>
    <name evidence="3" type="ORF">ODALV1_LOCUS8609</name>
</gene>
<reference evidence="3 4" key="1">
    <citation type="submission" date="2024-08" db="EMBL/GenBank/DDBJ databases">
        <authorList>
            <person name="Cucini C."/>
            <person name="Frati F."/>
        </authorList>
    </citation>
    <scope>NUCLEOTIDE SEQUENCE [LARGE SCALE GENOMIC DNA]</scope>
</reference>